<dbReference type="InterPro" id="IPR026103">
    <property type="entry name" value="HARBI1_animal"/>
</dbReference>
<keyword evidence="9" id="KW-0378">Hydrolase</keyword>
<evidence type="ECO:0000256" key="4">
    <source>
        <dbReference type="ARBA" id="ARBA00006958"/>
    </source>
</evidence>
<dbReference type="GO" id="GO:0005737">
    <property type="term" value="C:cytoplasm"/>
    <property type="evidence" value="ECO:0007669"/>
    <property type="project" value="UniProtKB-SubCell"/>
</dbReference>
<organism evidence="15">
    <name type="scientific">Thrips palmi</name>
    <name type="common">Melon thrips</name>
    <dbReference type="NCBI Taxonomy" id="161013"/>
    <lineage>
        <taxon>Eukaryota</taxon>
        <taxon>Metazoa</taxon>
        <taxon>Ecdysozoa</taxon>
        <taxon>Arthropoda</taxon>
        <taxon>Hexapoda</taxon>
        <taxon>Insecta</taxon>
        <taxon>Pterygota</taxon>
        <taxon>Neoptera</taxon>
        <taxon>Paraneoptera</taxon>
        <taxon>Thysanoptera</taxon>
        <taxon>Terebrantia</taxon>
        <taxon>Thripoidea</taxon>
        <taxon>Thripidae</taxon>
        <taxon>Thrips</taxon>
    </lineage>
</organism>
<gene>
    <name evidence="15" type="primary">LOC117642938</name>
</gene>
<keyword evidence="6" id="KW-0963">Cytoplasm</keyword>
<accession>A0A6P8YL14</accession>
<dbReference type="AlphaFoldDB" id="A0A6P8YL14"/>
<dbReference type="KEGG" id="tpal:117642938"/>
<evidence type="ECO:0000256" key="3">
    <source>
        <dbReference type="ARBA" id="ARBA00004496"/>
    </source>
</evidence>
<dbReference type="GeneID" id="117642938"/>
<comment type="similarity">
    <text evidence="4">Belongs to the HARBI1 family.</text>
</comment>
<keyword evidence="10" id="KW-0539">Nucleus</keyword>
<evidence type="ECO:0000313" key="14">
    <source>
        <dbReference type="Proteomes" id="UP000515158"/>
    </source>
</evidence>
<evidence type="ECO:0000259" key="13">
    <source>
        <dbReference type="Pfam" id="PF13359"/>
    </source>
</evidence>
<comment type="subcellular location">
    <subcellularLocation>
        <location evidence="3">Cytoplasm</location>
    </subcellularLocation>
    <subcellularLocation>
        <location evidence="2">Nucleus</location>
    </subcellularLocation>
</comment>
<dbReference type="GO" id="GO:0046872">
    <property type="term" value="F:metal ion binding"/>
    <property type="evidence" value="ECO:0007669"/>
    <property type="project" value="UniProtKB-KW"/>
</dbReference>
<keyword evidence="8" id="KW-0479">Metal-binding</keyword>
<protein>
    <recommendedName>
        <fullName evidence="5">Putative nuclease HARBI1</fullName>
    </recommendedName>
    <alternativeName>
        <fullName evidence="11">Harbinger transposase-derived nuclease</fullName>
    </alternativeName>
</protein>
<comment type="function">
    <text evidence="12">Transposase-derived protein that may have nuclease activity. Does not have transposase activity.</text>
</comment>
<name>A0A6P8YL14_THRPL</name>
<evidence type="ECO:0000256" key="5">
    <source>
        <dbReference type="ARBA" id="ARBA00015519"/>
    </source>
</evidence>
<evidence type="ECO:0000256" key="11">
    <source>
        <dbReference type="ARBA" id="ARBA00030126"/>
    </source>
</evidence>
<sequence length="339" mass="39434">MTRVTFEILHEVVGHYMFERGIMQRLSGYDVDLILMHTLWILATPDSYRSVATQFNTTPSTVYRHFIKVVEALCELAPRFIKWPSQEERGVIANAFEAYSGFPGVVGACDGTYMVINAPIVQPRRYIDRHHQYSLNTQAVCDHNLVVRDLHVGEAGALTDARVFRRSPLCRQLLTNPDKLEANQHMLGYSIYMLTDKLLTPIRNNGRLTRAQKAYNYRLSRCRVRIEHCFGKIFSQWRRLKFLESYNIEYAVKTIVACFVLHNFMILEGHEVHDFVDPDEPDDVIEDQDDMAEQLLEGDYDNLPEDFLERNPIVRLLQEARVAGRHKRNEIVQRFADLN</sequence>
<dbReference type="InterPro" id="IPR045249">
    <property type="entry name" value="HARBI1-like"/>
</dbReference>
<dbReference type="RefSeq" id="XP_034237466.1">
    <property type="nucleotide sequence ID" value="XM_034381575.1"/>
</dbReference>
<dbReference type="Pfam" id="PF13359">
    <property type="entry name" value="DDE_Tnp_4"/>
    <property type="match status" value="1"/>
</dbReference>
<feature type="domain" description="DDE Tnp4" evidence="13">
    <location>
        <begin position="110"/>
        <end position="263"/>
    </location>
</feature>
<proteinExistence type="inferred from homology"/>
<dbReference type="Proteomes" id="UP000515158">
    <property type="component" value="Unplaced"/>
</dbReference>
<dbReference type="InterPro" id="IPR027806">
    <property type="entry name" value="HARBI1_dom"/>
</dbReference>
<reference evidence="15" key="1">
    <citation type="submission" date="2025-08" db="UniProtKB">
        <authorList>
            <consortium name="RefSeq"/>
        </authorList>
    </citation>
    <scope>IDENTIFICATION</scope>
    <source>
        <tissue evidence="15">Total insect</tissue>
    </source>
</reference>
<evidence type="ECO:0000313" key="15">
    <source>
        <dbReference type="RefSeq" id="XP_034237466.1"/>
    </source>
</evidence>
<evidence type="ECO:0000256" key="9">
    <source>
        <dbReference type="ARBA" id="ARBA00022801"/>
    </source>
</evidence>
<evidence type="ECO:0000256" key="6">
    <source>
        <dbReference type="ARBA" id="ARBA00022490"/>
    </source>
</evidence>
<evidence type="ECO:0000256" key="8">
    <source>
        <dbReference type="ARBA" id="ARBA00022723"/>
    </source>
</evidence>
<dbReference type="GO" id="GO:0004518">
    <property type="term" value="F:nuclease activity"/>
    <property type="evidence" value="ECO:0007669"/>
    <property type="project" value="UniProtKB-KW"/>
</dbReference>
<dbReference type="InParanoid" id="A0A6P8YL14"/>
<dbReference type="OrthoDB" id="6609348at2759"/>
<dbReference type="GO" id="GO:0016787">
    <property type="term" value="F:hydrolase activity"/>
    <property type="evidence" value="ECO:0007669"/>
    <property type="project" value="UniProtKB-KW"/>
</dbReference>
<dbReference type="PANTHER" id="PTHR22930:SF85">
    <property type="entry name" value="GH03217P-RELATED"/>
    <property type="match status" value="1"/>
</dbReference>
<dbReference type="PANTHER" id="PTHR22930">
    <property type="match status" value="1"/>
</dbReference>
<dbReference type="PRINTS" id="PR02086">
    <property type="entry name" value="PUTNUCHARBI1"/>
</dbReference>
<dbReference type="GO" id="GO:0005634">
    <property type="term" value="C:nucleus"/>
    <property type="evidence" value="ECO:0007669"/>
    <property type="project" value="UniProtKB-SubCell"/>
</dbReference>
<evidence type="ECO:0000256" key="1">
    <source>
        <dbReference type="ARBA" id="ARBA00001968"/>
    </source>
</evidence>
<evidence type="ECO:0000256" key="7">
    <source>
        <dbReference type="ARBA" id="ARBA00022722"/>
    </source>
</evidence>
<keyword evidence="7" id="KW-0540">Nuclease</keyword>
<evidence type="ECO:0000256" key="10">
    <source>
        <dbReference type="ARBA" id="ARBA00023242"/>
    </source>
</evidence>
<keyword evidence="14" id="KW-1185">Reference proteome</keyword>
<evidence type="ECO:0000256" key="2">
    <source>
        <dbReference type="ARBA" id="ARBA00004123"/>
    </source>
</evidence>
<evidence type="ECO:0000256" key="12">
    <source>
        <dbReference type="ARBA" id="ARBA00045850"/>
    </source>
</evidence>
<comment type="cofactor">
    <cofactor evidence="1">
        <name>a divalent metal cation</name>
        <dbReference type="ChEBI" id="CHEBI:60240"/>
    </cofactor>
</comment>